<proteinExistence type="predicted"/>
<reference evidence="1 2" key="1">
    <citation type="journal article" date="2011" name="Stand. Genomic Sci.">
        <title>Complete genome sequence of Haliscomenobacter hydrossis type strain (O).</title>
        <authorList>
            <consortium name="US DOE Joint Genome Institute (JGI-PGF)"/>
            <person name="Daligault H."/>
            <person name="Lapidus A."/>
            <person name="Zeytun A."/>
            <person name="Nolan M."/>
            <person name="Lucas S."/>
            <person name="Del Rio T.G."/>
            <person name="Tice H."/>
            <person name="Cheng J.F."/>
            <person name="Tapia R."/>
            <person name="Han C."/>
            <person name="Goodwin L."/>
            <person name="Pitluck S."/>
            <person name="Liolios K."/>
            <person name="Pagani I."/>
            <person name="Ivanova N."/>
            <person name="Huntemann M."/>
            <person name="Mavromatis K."/>
            <person name="Mikhailova N."/>
            <person name="Pati A."/>
            <person name="Chen A."/>
            <person name="Palaniappan K."/>
            <person name="Land M."/>
            <person name="Hauser L."/>
            <person name="Brambilla E.M."/>
            <person name="Rohde M."/>
            <person name="Verbarg S."/>
            <person name="Goker M."/>
            <person name="Bristow J."/>
            <person name="Eisen J.A."/>
            <person name="Markowitz V."/>
            <person name="Hugenholtz P."/>
            <person name="Kyrpides N.C."/>
            <person name="Klenk H.P."/>
            <person name="Woyke T."/>
        </authorList>
    </citation>
    <scope>NUCLEOTIDE SEQUENCE [LARGE SCALE GENOMIC DNA]</scope>
    <source>
        <strain evidence="2">ATCC 27775 / DSM 1100 / LMG 10767 / O</strain>
        <plasmid evidence="2">Plasmid pHALHY02</plasmid>
    </source>
</reference>
<dbReference type="NCBIfam" id="NF033441">
    <property type="entry name" value="BREX_BrxC"/>
    <property type="match status" value="1"/>
</dbReference>
<name>F4L7Z6_HALH1</name>
<geneLocation type="plasmid" evidence="1 2">
    <name>pHALHY02</name>
</geneLocation>
<keyword evidence="2" id="KW-1185">Reference proteome</keyword>
<keyword evidence="1" id="KW-0614">Plasmid</keyword>
<evidence type="ECO:0000313" key="2">
    <source>
        <dbReference type="Proteomes" id="UP000008461"/>
    </source>
</evidence>
<dbReference type="HOGENOM" id="CLU_275690_0_0_10"/>
<dbReference type="AlphaFoldDB" id="F4L7Z6"/>
<sequence length="1144" mass="128654">MLNKELFTLNPEQVNLKNEGVAKIRALNEQEDLSVAEYELKTFVCEGEYHDGLRKILDYYLQNYQSAEQAAFWVSGFYGSGKSHLVKMASYLWDDFEFPNGKTARSLKPLPQDIQDLFVEIDRKQKIQGKLSIAGTLRDFPSRDIRYSFLQIFLSALGLPQQYHHFKFVFWAKKEGIYDNLQALVEAAGRDFRKEIENLFVSPVLAKSVLELMPELAENEMKLKDLFKAQFPRIETISREDFVKTIRDEILPLFFGSKIPCTIIILDEVQQFIGDDSNLSFDVQLLAEDLCSRFDGKFLLVGTGQNALTETANLQRLMARFRVPIQLSNTDIQTVIRKTILEKKPASVAPLQTKLEASLGEISRNLEGSVFGYLTEDKNTLVADYPLLPSTRKLWNKVLREIDVAGTSGQLRNQLRIVDDSLKSIASLELGQIVPADYIFNQNQTQLIQAGLLLNDTSNLIQERKAKGGDSAIEGRILSAVFLLDLLTSNVPDTGLKANENTIADLLIDNLNVNSDTFRTKVKALVKNLVEAKVLMPINEEYKLQTKIGAEWEQEFTKQHIKLNNSGDDQIQTLRRGKIVAHLKDKTRAISVAQGASRTVRDFELWDKDALPNTEHKLNLWIRDGWFENETQVLNEIRAAGSNAPLAYAFVKKFRDPDLRSAIIKFLAAGLAIDAKGLPSTPEGEQAKKSMETRKSLAEKEIQDLIEKICAETLVYLAGGNLVQSGGLNENIREALHSIADRQFPEFKSKADFLNWGQALTKAQAGNPDALTAIQYSGDVEKHPVAMEILRFIGNTTKTGKDIRNQFMKAPYGWPQDAVDTLLILLKNNQHLSSNEPDLKQGKINPATFKKEVHILGAKEKITLRKLLQDAGITCPPNQEIFPFSNEYLAKLKALAAQASGEAPRPAPFDLAFIRDIENKEGNERLLDMLQQKEDLLATFLDWSAKAATVSKREPLWQTLRELASHAPDEAQMEQLKTDVAAIRDNRLLLQEPDLIQPSLNALAERLLDVLNGKKLRYNQLYDQAMAALQANEYVKKLSPEQKHGIWAKHQLLSKQEIKTLDAQGLLYQLQKTSLYNWDTKIAALPGQFQAALEDAILLAAPQAQTYALPRKTISSPADIEAYVTDLKAQLETLLETASSIILK</sequence>
<dbReference type="Proteomes" id="UP000008461">
    <property type="component" value="Plasmid pHALHY02"/>
</dbReference>
<protein>
    <recommendedName>
        <fullName evidence="3">BREX system P-loop protein BrxC</fullName>
    </recommendedName>
</protein>
<dbReference type="RefSeq" id="WP_013769021.1">
    <property type="nucleotide sequence ID" value="NC_015512.1"/>
</dbReference>
<accession>F4L7Z6</accession>
<evidence type="ECO:0008006" key="3">
    <source>
        <dbReference type="Google" id="ProtNLM"/>
    </source>
</evidence>
<evidence type="ECO:0000313" key="1">
    <source>
        <dbReference type="EMBL" id="AEE54504.1"/>
    </source>
</evidence>
<organism evidence="1 2">
    <name type="scientific">Haliscomenobacter hydrossis (strain ATCC 27775 / DSM 1100 / LMG 10767 / O)</name>
    <dbReference type="NCBI Taxonomy" id="760192"/>
    <lineage>
        <taxon>Bacteria</taxon>
        <taxon>Pseudomonadati</taxon>
        <taxon>Bacteroidota</taxon>
        <taxon>Saprospiria</taxon>
        <taxon>Saprospirales</taxon>
        <taxon>Haliscomenobacteraceae</taxon>
        <taxon>Haliscomenobacter</taxon>
    </lineage>
</organism>
<dbReference type="InterPro" id="IPR047679">
    <property type="entry name" value="BREX_BrxC"/>
</dbReference>
<dbReference type="KEGG" id="hhy:Halhy_6688"/>
<dbReference type="OrthoDB" id="3201900at2"/>
<gene>
    <name evidence="1" type="ordered locus">Halhy_6688</name>
</gene>
<dbReference type="EMBL" id="CP002693">
    <property type="protein sequence ID" value="AEE54504.1"/>
    <property type="molecule type" value="Genomic_DNA"/>
</dbReference>
<reference key="2">
    <citation type="submission" date="2011-04" db="EMBL/GenBank/DDBJ databases">
        <title>Complete sequence of plasmid 2 of Haliscomenobacter hydrossis DSM 1100.</title>
        <authorList>
            <consortium name="US DOE Joint Genome Institute (JGI-PGF)"/>
            <person name="Lucas S."/>
            <person name="Han J."/>
            <person name="Lapidus A."/>
            <person name="Bruce D."/>
            <person name="Goodwin L."/>
            <person name="Pitluck S."/>
            <person name="Peters L."/>
            <person name="Kyrpides N."/>
            <person name="Mavromatis K."/>
            <person name="Ivanova N."/>
            <person name="Ovchinnikova G."/>
            <person name="Pagani I."/>
            <person name="Daligault H."/>
            <person name="Detter J.C."/>
            <person name="Han C."/>
            <person name="Land M."/>
            <person name="Hauser L."/>
            <person name="Markowitz V."/>
            <person name="Cheng J.-F."/>
            <person name="Hugenholtz P."/>
            <person name="Woyke T."/>
            <person name="Wu D."/>
            <person name="Verbarg S."/>
            <person name="Frueling A."/>
            <person name="Brambilla E."/>
            <person name="Klenk H.-P."/>
            <person name="Eisen J.A."/>
        </authorList>
    </citation>
    <scope>NUCLEOTIDE SEQUENCE</scope>
    <source>
        <strain>DSM 1100</strain>
    </source>
</reference>